<feature type="region of interest" description="Disordered" evidence="1">
    <location>
        <begin position="1"/>
        <end position="74"/>
    </location>
</feature>
<dbReference type="EMBL" id="NMUH01000504">
    <property type="protein sequence ID" value="MQL80370.1"/>
    <property type="molecule type" value="Genomic_DNA"/>
</dbReference>
<organism evidence="2 3">
    <name type="scientific">Colocasia esculenta</name>
    <name type="common">Wild taro</name>
    <name type="synonym">Arum esculentum</name>
    <dbReference type="NCBI Taxonomy" id="4460"/>
    <lineage>
        <taxon>Eukaryota</taxon>
        <taxon>Viridiplantae</taxon>
        <taxon>Streptophyta</taxon>
        <taxon>Embryophyta</taxon>
        <taxon>Tracheophyta</taxon>
        <taxon>Spermatophyta</taxon>
        <taxon>Magnoliopsida</taxon>
        <taxon>Liliopsida</taxon>
        <taxon>Araceae</taxon>
        <taxon>Aroideae</taxon>
        <taxon>Colocasieae</taxon>
        <taxon>Colocasia</taxon>
    </lineage>
</organism>
<reference evidence="2" key="1">
    <citation type="submission" date="2017-07" db="EMBL/GenBank/DDBJ databases">
        <title>Taro Niue Genome Assembly and Annotation.</title>
        <authorList>
            <person name="Atibalentja N."/>
            <person name="Keating K."/>
            <person name="Fields C.J."/>
        </authorList>
    </citation>
    <scope>NUCLEOTIDE SEQUENCE</scope>
    <source>
        <strain evidence="2">Niue_2</strain>
        <tissue evidence="2">Leaf</tissue>
    </source>
</reference>
<protein>
    <submittedName>
        <fullName evidence="2">Uncharacterized protein</fullName>
    </submittedName>
</protein>
<evidence type="ECO:0000313" key="3">
    <source>
        <dbReference type="Proteomes" id="UP000652761"/>
    </source>
</evidence>
<sequence>MDFSTDPNASPRHEVQLQGSRPTPLKAPPTPLPPWASSLSPGLAGPLSPSACFATIERGYPPPNPHKPPPHASVEDMEDLVGISAALDMGNLPGILLSFLSALPRISPSYFSLPLSASDLGSLAFLNEMSPMFWGAGGPG</sequence>
<evidence type="ECO:0000256" key="1">
    <source>
        <dbReference type="SAM" id="MobiDB-lite"/>
    </source>
</evidence>
<feature type="compositionally biased region" description="Pro residues" evidence="1">
    <location>
        <begin position="60"/>
        <end position="71"/>
    </location>
</feature>
<dbReference type="Proteomes" id="UP000652761">
    <property type="component" value="Unassembled WGS sequence"/>
</dbReference>
<name>A0A843UEM1_COLES</name>
<comment type="caution">
    <text evidence="2">The sequence shown here is derived from an EMBL/GenBank/DDBJ whole genome shotgun (WGS) entry which is preliminary data.</text>
</comment>
<accession>A0A843UEM1</accession>
<proteinExistence type="predicted"/>
<evidence type="ECO:0000313" key="2">
    <source>
        <dbReference type="EMBL" id="MQL80370.1"/>
    </source>
</evidence>
<dbReference type="OrthoDB" id="695631at2759"/>
<keyword evidence="3" id="KW-1185">Reference proteome</keyword>
<feature type="compositionally biased region" description="Pro residues" evidence="1">
    <location>
        <begin position="25"/>
        <end position="34"/>
    </location>
</feature>
<dbReference type="AlphaFoldDB" id="A0A843UEM1"/>
<gene>
    <name evidence="2" type="ORF">Taro_012821</name>
</gene>
<feature type="compositionally biased region" description="Low complexity" evidence="1">
    <location>
        <begin position="35"/>
        <end position="51"/>
    </location>
</feature>